<dbReference type="Proteomes" id="UP001243420">
    <property type="component" value="Chromosome"/>
</dbReference>
<dbReference type="InterPro" id="IPR024930">
    <property type="entry name" value="Skp_dom_sf"/>
</dbReference>
<feature type="signal peptide" evidence="3">
    <location>
        <begin position="1"/>
        <end position="21"/>
    </location>
</feature>
<dbReference type="Pfam" id="PF03938">
    <property type="entry name" value="OmpH"/>
    <property type="match status" value="1"/>
</dbReference>
<reference evidence="4 5" key="1">
    <citation type="submission" date="2023-04" db="EMBL/GenBank/DDBJ databases">
        <title>Jannaschia ovalis sp. nov., a marine bacterium isolated from sea tidal flat.</title>
        <authorList>
            <person name="Kwon D.Y."/>
            <person name="Kim J.-J."/>
        </authorList>
    </citation>
    <scope>NUCLEOTIDE SEQUENCE [LARGE SCALE GENOMIC DNA]</scope>
    <source>
        <strain evidence="4 5">GRR-S6-38</strain>
    </source>
</reference>
<evidence type="ECO:0000256" key="2">
    <source>
        <dbReference type="SAM" id="MobiDB-lite"/>
    </source>
</evidence>
<dbReference type="InterPro" id="IPR005632">
    <property type="entry name" value="Chaperone_Skp"/>
</dbReference>
<evidence type="ECO:0000256" key="1">
    <source>
        <dbReference type="SAM" id="Coils"/>
    </source>
</evidence>
<evidence type="ECO:0000313" key="4">
    <source>
        <dbReference type="EMBL" id="WGH78741.1"/>
    </source>
</evidence>
<evidence type="ECO:0000313" key="5">
    <source>
        <dbReference type="Proteomes" id="UP001243420"/>
    </source>
</evidence>
<protein>
    <submittedName>
        <fullName evidence="4">OmpH family outer membrane protein</fullName>
    </submittedName>
</protein>
<feature type="region of interest" description="Disordered" evidence="2">
    <location>
        <begin position="178"/>
        <end position="207"/>
    </location>
</feature>
<dbReference type="SMART" id="SM00935">
    <property type="entry name" value="OmpH"/>
    <property type="match status" value="1"/>
</dbReference>
<dbReference type="EMBL" id="CP122537">
    <property type="protein sequence ID" value="WGH78741.1"/>
    <property type="molecule type" value="Genomic_DNA"/>
</dbReference>
<keyword evidence="5" id="KW-1185">Reference proteome</keyword>
<feature type="chain" id="PRO_5045269045" evidence="3">
    <location>
        <begin position="22"/>
        <end position="207"/>
    </location>
</feature>
<accession>A0ABY8LBT0</accession>
<dbReference type="RefSeq" id="WP_279965492.1">
    <property type="nucleotide sequence ID" value="NZ_CP122537.1"/>
</dbReference>
<gene>
    <name evidence="4" type="ORF">P8627_00320</name>
</gene>
<evidence type="ECO:0000256" key="3">
    <source>
        <dbReference type="SAM" id="SignalP"/>
    </source>
</evidence>
<dbReference type="Gene3D" id="3.30.910.20">
    <property type="entry name" value="Skp domain"/>
    <property type="match status" value="1"/>
</dbReference>
<feature type="coiled-coil region" evidence="1">
    <location>
        <begin position="54"/>
        <end position="88"/>
    </location>
</feature>
<organism evidence="4 5">
    <name type="scientific">Jannaschia ovalis</name>
    <dbReference type="NCBI Taxonomy" id="3038773"/>
    <lineage>
        <taxon>Bacteria</taxon>
        <taxon>Pseudomonadati</taxon>
        <taxon>Pseudomonadota</taxon>
        <taxon>Alphaproteobacteria</taxon>
        <taxon>Rhodobacterales</taxon>
        <taxon>Roseobacteraceae</taxon>
        <taxon>Jannaschia</taxon>
    </lineage>
</organism>
<keyword evidence="3" id="KW-0732">Signal</keyword>
<proteinExistence type="predicted"/>
<sequence>MRRLAAAISVALGLWPALAPAEGQPMRQGIPQSAVVVLDRDALYSGSLFGQRVARDIEAASQELARENRRIEQELQAEERDLTERRATLPAEEFRALAGDFDARVTEIRETQDAKARAIAQQSERAQQLFLERANPILVDLARETGALVILDRRFVLASADQVDITALAAQRIDAVLGEGGDIGNAPPGPRPDAPLAAPEASPDPAD</sequence>
<dbReference type="SUPFAM" id="SSF111384">
    <property type="entry name" value="OmpH-like"/>
    <property type="match status" value="1"/>
</dbReference>
<name>A0ABY8LBT0_9RHOB</name>
<keyword evidence="1" id="KW-0175">Coiled coil</keyword>